<dbReference type="SUPFAM" id="SSF53271">
    <property type="entry name" value="PRTase-like"/>
    <property type="match status" value="1"/>
</dbReference>
<feature type="domain" description="Phosphoribosyltransferase" evidence="1">
    <location>
        <begin position="9"/>
        <end position="183"/>
    </location>
</feature>
<dbReference type="EMBL" id="MFJV01000001">
    <property type="protein sequence ID" value="OGG24008.1"/>
    <property type="molecule type" value="Genomic_DNA"/>
</dbReference>
<organism evidence="2 3">
    <name type="scientific">Candidatus Gottesmanbacteria bacterium RIFCSPLOWO2_01_FULL_43_11b</name>
    <dbReference type="NCBI Taxonomy" id="1798392"/>
    <lineage>
        <taxon>Bacteria</taxon>
        <taxon>Candidatus Gottesmaniibacteriota</taxon>
    </lineage>
</organism>
<gene>
    <name evidence="2" type="ORF">A3A79_02315</name>
</gene>
<protein>
    <recommendedName>
        <fullName evidence="1">Phosphoribosyltransferase domain-containing protein</fullName>
    </recommendedName>
</protein>
<dbReference type="Gene3D" id="3.30.1310.20">
    <property type="entry name" value="PRTase-like"/>
    <property type="match status" value="1"/>
</dbReference>
<proteinExistence type="predicted"/>
<dbReference type="Gene3D" id="3.40.50.2020">
    <property type="match status" value="1"/>
</dbReference>
<evidence type="ECO:0000313" key="2">
    <source>
        <dbReference type="EMBL" id="OGG24008.1"/>
    </source>
</evidence>
<comment type="caution">
    <text evidence="2">The sequence shown here is derived from an EMBL/GenBank/DDBJ whole genome shotgun (WGS) entry which is preliminary data.</text>
</comment>
<dbReference type="Pfam" id="PF00156">
    <property type="entry name" value="Pribosyltran"/>
    <property type="match status" value="1"/>
</dbReference>
<dbReference type="AlphaFoldDB" id="A0A1F6AGX3"/>
<sequence length="207" mass="22576">MFTTRTDAGTNLAKKLVGYKGLTAVVLGLPRGGVVVASVVSQKLGLPLDVLVIKKIPSILEPELGIGALAPDNVSFVSWKLAHRVGADEAYLRIKNQELNDQIKKKILLYRKGRRPLDVKNKIVIVVDDGAATGATLEVAILWLRKKKAGKIVVAVPVAPISVVSKIKPEVHELVVIETPDDFSAVGQFYKEFPQVEDEEVVKLLRQ</sequence>
<reference evidence="2 3" key="1">
    <citation type="journal article" date="2016" name="Nat. Commun.">
        <title>Thousands of microbial genomes shed light on interconnected biogeochemical processes in an aquifer system.</title>
        <authorList>
            <person name="Anantharaman K."/>
            <person name="Brown C.T."/>
            <person name="Hug L.A."/>
            <person name="Sharon I."/>
            <person name="Castelle C.J."/>
            <person name="Probst A.J."/>
            <person name="Thomas B.C."/>
            <person name="Singh A."/>
            <person name="Wilkins M.J."/>
            <person name="Karaoz U."/>
            <person name="Brodie E.L."/>
            <person name="Williams K.H."/>
            <person name="Hubbard S.S."/>
            <person name="Banfield J.F."/>
        </authorList>
    </citation>
    <scope>NUCLEOTIDE SEQUENCE [LARGE SCALE GENOMIC DNA]</scope>
</reference>
<dbReference type="Proteomes" id="UP000178759">
    <property type="component" value="Unassembled WGS sequence"/>
</dbReference>
<accession>A0A1F6AGX3</accession>
<dbReference type="InterPro" id="IPR029057">
    <property type="entry name" value="PRTase-like"/>
</dbReference>
<dbReference type="InterPro" id="IPR000836">
    <property type="entry name" value="PRTase_dom"/>
</dbReference>
<name>A0A1F6AGX3_9BACT</name>
<evidence type="ECO:0000313" key="3">
    <source>
        <dbReference type="Proteomes" id="UP000178759"/>
    </source>
</evidence>
<dbReference type="STRING" id="1798392.A3A79_02315"/>
<evidence type="ECO:0000259" key="1">
    <source>
        <dbReference type="Pfam" id="PF00156"/>
    </source>
</evidence>
<dbReference type="CDD" id="cd06223">
    <property type="entry name" value="PRTases_typeI"/>
    <property type="match status" value="1"/>
</dbReference>